<dbReference type="RefSeq" id="WP_074485057.1">
    <property type="nucleotide sequence ID" value="NZ_FMXP01000004.1"/>
</dbReference>
<feature type="domain" description="Lantibiotic biosynthesis protein dehydration" evidence="2">
    <location>
        <begin position="101"/>
        <end position="460"/>
    </location>
</feature>
<feature type="binding site" evidence="1">
    <location>
        <position position="715"/>
    </location>
    <ligand>
        <name>Zn(2+)</name>
        <dbReference type="ChEBI" id="CHEBI:29105"/>
    </ligand>
</feature>
<dbReference type="SUPFAM" id="SSF158745">
    <property type="entry name" value="LanC-like"/>
    <property type="match status" value="1"/>
</dbReference>
<evidence type="ECO:0000313" key="4">
    <source>
        <dbReference type="Proteomes" id="UP000182508"/>
    </source>
</evidence>
<accession>A0A1G6ADW8</accession>
<dbReference type="Proteomes" id="UP000182508">
    <property type="component" value="Unassembled WGS sequence"/>
</dbReference>
<protein>
    <submittedName>
        <fullName evidence="3">Lantibiotic modifying enzyme</fullName>
    </submittedName>
</protein>
<dbReference type="Gene3D" id="1.50.10.20">
    <property type="match status" value="1"/>
</dbReference>
<dbReference type="GO" id="GO:0031179">
    <property type="term" value="P:peptide modification"/>
    <property type="evidence" value="ECO:0007669"/>
    <property type="project" value="InterPro"/>
</dbReference>
<dbReference type="SMART" id="SM01260">
    <property type="entry name" value="LANC_like"/>
    <property type="match status" value="1"/>
</dbReference>
<dbReference type="Pfam" id="PF13575">
    <property type="entry name" value="DUF4135"/>
    <property type="match status" value="1"/>
</dbReference>
<reference evidence="3 4" key="1">
    <citation type="submission" date="2016-10" db="EMBL/GenBank/DDBJ databases">
        <authorList>
            <person name="de Groot N.N."/>
        </authorList>
    </citation>
    <scope>NUCLEOTIDE SEQUENCE [LARGE SCALE GENOMIC DNA]</scope>
    <source>
        <strain evidence="3 4">A-4</strain>
    </source>
</reference>
<dbReference type="STRING" id="439219.SAMN02910293_00314"/>
<gene>
    <name evidence="3" type="ORF">SAMN02910293_00314</name>
</gene>
<dbReference type="GO" id="GO:0046872">
    <property type="term" value="F:metal ion binding"/>
    <property type="evidence" value="ECO:0007669"/>
    <property type="project" value="UniProtKB-KW"/>
</dbReference>
<keyword evidence="1" id="KW-0479">Metal-binding</keyword>
<dbReference type="Pfam" id="PF05147">
    <property type="entry name" value="LANC_like"/>
    <property type="match status" value="1"/>
</dbReference>
<evidence type="ECO:0000256" key="1">
    <source>
        <dbReference type="PIRSR" id="PIRSR607822-1"/>
    </source>
</evidence>
<evidence type="ECO:0000313" key="3">
    <source>
        <dbReference type="EMBL" id="SDB06562.1"/>
    </source>
</evidence>
<organism evidence="3 4">
    <name type="scientific">Streptococcus henryi</name>
    <dbReference type="NCBI Taxonomy" id="439219"/>
    <lineage>
        <taxon>Bacteria</taxon>
        <taxon>Bacillati</taxon>
        <taxon>Bacillota</taxon>
        <taxon>Bacilli</taxon>
        <taxon>Lactobacillales</taxon>
        <taxon>Streptococcaceae</taxon>
        <taxon>Streptococcus</taxon>
    </lineage>
</organism>
<dbReference type="InterPro" id="IPR007822">
    <property type="entry name" value="LANC-like"/>
</dbReference>
<dbReference type="AlphaFoldDB" id="A0A1G6ADW8"/>
<keyword evidence="1" id="KW-0862">Zinc</keyword>
<evidence type="ECO:0000259" key="2">
    <source>
        <dbReference type="Pfam" id="PF13575"/>
    </source>
</evidence>
<dbReference type="InterPro" id="IPR025410">
    <property type="entry name" value="Lant_dehyd"/>
</dbReference>
<keyword evidence="4" id="KW-1185">Reference proteome</keyword>
<proteinExistence type="predicted"/>
<name>A0A1G6ADW8_9STRE</name>
<dbReference type="EMBL" id="FMXP01000004">
    <property type="protein sequence ID" value="SDB06562.1"/>
    <property type="molecule type" value="Genomic_DNA"/>
</dbReference>
<sequence>MEKLDLTINNESESFHKIIDNIVSDFYLVILDAVQTNAELSNVHKYLYKNIRQVLLPILVQDINEWRLESKHQKNDTNQEYIDYCYQFISKNRFAYLKNKYELLNLRIDTIISETKLNLKNFLKNIDKSVSSLKKVFPQCDFEIKKLKFIDFIGDNHGLYQSIMFEVSGKVFFYKCHGSEITNFIVTLQKEIPSLNFLKLPMTYIDQEFIIQEKVTHSSVLIKDDIEEYYHNMGKLLGILYLLNGNDMHNENIIARGKNPIVIDVETLINPIECDSDSKMDDSIFSVGMLPMKYNRNFEGIFDTSSLGQSNIVSEKVFKEYKPFTSEIQLVLIDHTFSDLDRYLPRYKEIHFDVIDYLGVVEDGFIESYHLIMNHKKEIAKVISREASNINCRIVLRNTRIYSEILKFLSTPSLLKNITKAEDTLKRLLVKPRYIIHNWERYRQQEIKQLLNGEIPYFSFGKYGNTSPNDLNLSSVETSLQCKLNRFSDDDLKFQLILLRTSLNIDDDNFEIIGKENFRGKLKDLIKSSIYGTDIFTLQKDWCGNYIYGESNLGLYEGKLGIILSDNYFSDIFDVSSIRREILFSRDISFIDGRASLDVFDIINNDSILSPVSVEISNKYLDLIEGISGVILARYKFYCQKLPENISELEQLMRQFMRLYKNSSELKNGFAHGISGIKIIFYIAYQILGEEKYLDEFKKLEILDFPEKYTNGSWCNGLLGWITSEYILYTISGDKTFKENILNHLPRLMTYLIDLSDYCLCHGSFGVLDFLLTLSQKELLPKEFHDEYVKLEKYHLEMITQCRILKKDVSLFTGISGILYYLNRKESGKNSVLTFGF</sequence>